<name>A0A395MLZ2_9HYPO</name>
<dbReference type="InterPro" id="IPR001466">
    <property type="entry name" value="Beta-lactam-related"/>
</dbReference>
<dbReference type="InterPro" id="IPR012338">
    <property type="entry name" value="Beta-lactam/transpept-like"/>
</dbReference>
<dbReference type="SUPFAM" id="SSF56601">
    <property type="entry name" value="beta-lactamase/transpeptidase-like"/>
    <property type="match status" value="1"/>
</dbReference>
<dbReference type="PANTHER" id="PTHR22935">
    <property type="entry name" value="PENICILLIN-BINDING PROTEIN"/>
    <property type="match status" value="1"/>
</dbReference>
<keyword evidence="6" id="KW-1185">Reference proteome</keyword>
<dbReference type="GO" id="GO:0008270">
    <property type="term" value="F:zinc ion binding"/>
    <property type="evidence" value="ECO:0007669"/>
    <property type="project" value="InterPro"/>
</dbReference>
<dbReference type="InterPro" id="IPR001138">
    <property type="entry name" value="Zn2Cys6_DnaBD"/>
</dbReference>
<gene>
    <name evidence="5" type="ORF">FIE12Z_6806</name>
</gene>
<evidence type="ECO:0000313" key="6">
    <source>
        <dbReference type="Proteomes" id="UP000265631"/>
    </source>
</evidence>
<dbReference type="Pfam" id="PF00172">
    <property type="entry name" value="Zn_clus"/>
    <property type="match status" value="1"/>
</dbReference>
<dbReference type="InterPro" id="IPR058664">
    <property type="entry name" value="ARB_00930-like_C"/>
</dbReference>
<evidence type="ECO:0000259" key="4">
    <source>
        <dbReference type="Pfam" id="PF26335"/>
    </source>
</evidence>
<organism evidence="5 6">
    <name type="scientific">Fusarium flagelliforme</name>
    <dbReference type="NCBI Taxonomy" id="2675880"/>
    <lineage>
        <taxon>Eukaryota</taxon>
        <taxon>Fungi</taxon>
        <taxon>Dikarya</taxon>
        <taxon>Ascomycota</taxon>
        <taxon>Pezizomycotina</taxon>
        <taxon>Sordariomycetes</taxon>
        <taxon>Hypocreomycetidae</taxon>
        <taxon>Hypocreales</taxon>
        <taxon>Nectriaceae</taxon>
        <taxon>Fusarium</taxon>
        <taxon>Fusarium incarnatum-equiseti species complex</taxon>
    </lineage>
</organism>
<evidence type="ECO:0000313" key="5">
    <source>
        <dbReference type="EMBL" id="RFN48958.1"/>
    </source>
</evidence>
<evidence type="ECO:0000256" key="1">
    <source>
        <dbReference type="ARBA" id="ARBA00023242"/>
    </source>
</evidence>
<dbReference type="Gene3D" id="3.40.710.10">
    <property type="entry name" value="DD-peptidase/beta-lactamase superfamily"/>
    <property type="match status" value="1"/>
</dbReference>
<dbReference type="Proteomes" id="UP000265631">
    <property type="component" value="Unassembled WGS sequence"/>
</dbReference>
<comment type="caution">
    <text evidence="5">The sequence shown here is derived from an EMBL/GenBank/DDBJ whole genome shotgun (WGS) entry which is preliminary data.</text>
</comment>
<sequence>MGVNVLRKRRVKCDEARPVCRRCHIGDRSCVYLEPPVGSYSWQHLLQAKPSILPPLTDTSSQNYTRGLDYFRWVVAPALNWQLGNTFWTEPVMQLMMSEEAAMHGILAISVLYEGFEPGWKNGLHNETALKHYNHAMRFVATKELQDSIILVASVLFTCIEFLLGNKEAAITHCRYGILMSRSSVAQDRTVCAMLRHLSIFPYFFSTSENFLPANEPCNFRFENALAAAFEMDELMGRSIRLVRSLDAYRLGADPGPVSVGTLKVREVLLQDLTAWKVAFTALSRHPVEPTNCRSLLLMRHLVCWIWVNIAPERDETASDAFREEFAQIVGLANRPSEDVSRPKFTFDMGIAPLLHFVVIKCRHLQIRLEALEHIRTMGNARESLWDTATMYAIGKCLIEKEHGILVTIGMSVKDKELPTDDSRVRDSYVEDVVSEDIDEHGEWVHFKDLRFIDHGVFDKEPDINELRMVLAMAFAEQGQVPSGAGLAGPAFPAPKLLRGSQSLYSAANAFNDSIANSTIIQANETAWAVAVFSTGDNDPLYQRYFTPEYDVGVPEVNKDSVFRLASVSKVFSVWSFLVEVGDEHFNDPITKYVPELAMVHNTSTTGVVYDDIDQVRWGEVTLGQLASHLAGIPRDPAQTDMSAGLMPEKAMALGLSPLNQEEIPQCGVTGLLRPCSRSEMISQLLKQHPIFPTGHSPAYTNVAYALLGFAQEAITGTPVSEAITNNILSALNMTSSTFSRNPDVGGVIPGNESVVGWDWDMGPISPAGSLYSSTADMVKAGRAILGSKTITPARTRRWLQPMSQTGVLGSAVGAPWEIRHLMIDGRLTQLYTKQGDTGGYRSALILSPEHDIGAVVFSAGSIGSNSGPVRETLMNAVGKAFLPMAETQARIEAQDKFAGSFTDEATNSSVIIEVDQATAGLVVKHLSSQGVEVIGPSSPFVQIYGAGRSARLFPTNLKTIRRKEDGKGTYESRLGFRATFFNATGTVNEVQDPGLMQWTSLGAPTYGARTLDDWVFQMEEDGKARSVNVRMLRLSMKREPKAF</sequence>
<dbReference type="Pfam" id="PF00144">
    <property type="entry name" value="Beta-lactamase"/>
    <property type="match status" value="1"/>
</dbReference>
<evidence type="ECO:0000259" key="3">
    <source>
        <dbReference type="Pfam" id="PF00172"/>
    </source>
</evidence>
<dbReference type="Gene3D" id="4.10.240.10">
    <property type="entry name" value="Zn(2)-C6 fungal-type DNA-binding domain"/>
    <property type="match status" value="1"/>
</dbReference>
<feature type="domain" description="Zn(2)-C6 fungal-type" evidence="3">
    <location>
        <begin position="7"/>
        <end position="35"/>
    </location>
</feature>
<feature type="domain" description="Beta-lactamase-like ARB-00930-like C-terminal" evidence="4">
    <location>
        <begin position="890"/>
        <end position="1040"/>
    </location>
</feature>
<dbReference type="AlphaFoldDB" id="A0A395MLZ2"/>
<dbReference type="CDD" id="cd00067">
    <property type="entry name" value="GAL4"/>
    <property type="match status" value="1"/>
</dbReference>
<accession>A0A395MLZ2</accession>
<dbReference type="PANTHER" id="PTHR22935:SF97">
    <property type="entry name" value="BETA-LACTAMASE-RELATED DOMAIN-CONTAINING PROTEIN"/>
    <property type="match status" value="1"/>
</dbReference>
<dbReference type="InterPro" id="IPR051478">
    <property type="entry name" value="Beta-lactamase-like_AB/R"/>
</dbReference>
<dbReference type="EMBL" id="PXXK01000191">
    <property type="protein sequence ID" value="RFN48958.1"/>
    <property type="molecule type" value="Genomic_DNA"/>
</dbReference>
<proteinExistence type="predicted"/>
<protein>
    <submittedName>
        <fullName evidence="5">C6 zinc finger domain-containing protein</fullName>
    </submittedName>
</protein>
<dbReference type="SUPFAM" id="SSF57701">
    <property type="entry name" value="Zn2/Cys6 DNA-binding domain"/>
    <property type="match status" value="1"/>
</dbReference>
<keyword evidence="1" id="KW-0539">Nucleus</keyword>
<dbReference type="Pfam" id="PF26335">
    <property type="entry name" value="ARB_00930_C"/>
    <property type="match status" value="1"/>
</dbReference>
<evidence type="ECO:0000259" key="2">
    <source>
        <dbReference type="Pfam" id="PF00144"/>
    </source>
</evidence>
<dbReference type="InterPro" id="IPR036864">
    <property type="entry name" value="Zn2-C6_fun-type_DNA-bd_sf"/>
</dbReference>
<feature type="domain" description="Beta-lactamase-related" evidence="2">
    <location>
        <begin position="530"/>
        <end position="875"/>
    </location>
</feature>
<dbReference type="GO" id="GO:0000981">
    <property type="term" value="F:DNA-binding transcription factor activity, RNA polymerase II-specific"/>
    <property type="evidence" value="ECO:0007669"/>
    <property type="project" value="InterPro"/>
</dbReference>
<dbReference type="STRING" id="2594813.A0A395MLZ2"/>
<reference evidence="5 6" key="1">
    <citation type="journal article" date="2018" name="PLoS Pathog.">
        <title>Evolution of structural diversity of trichothecenes, a family of toxins produced by plant pathogenic and entomopathogenic fungi.</title>
        <authorList>
            <person name="Proctor R.H."/>
            <person name="McCormick S.P."/>
            <person name="Kim H.S."/>
            <person name="Cardoza R.E."/>
            <person name="Stanley A.M."/>
            <person name="Lindo L."/>
            <person name="Kelly A."/>
            <person name="Brown D.W."/>
            <person name="Lee T."/>
            <person name="Vaughan M.M."/>
            <person name="Alexander N.J."/>
            <person name="Busman M."/>
            <person name="Gutierrez S."/>
        </authorList>
    </citation>
    <scope>NUCLEOTIDE SEQUENCE [LARGE SCALE GENOMIC DNA]</scope>
    <source>
        <strain evidence="5 6">NRRL 13405</strain>
    </source>
</reference>